<keyword evidence="8 9" id="KW-0472">Membrane</keyword>
<keyword evidence="12" id="KW-1185">Reference proteome</keyword>
<evidence type="ECO:0000256" key="7">
    <source>
        <dbReference type="ARBA" id="ARBA00023128"/>
    </source>
</evidence>
<dbReference type="PANTHER" id="PTHR45624:SF10">
    <property type="entry name" value="SLC (SOLUTE CARRIER) HOMOLOG"/>
    <property type="match status" value="1"/>
</dbReference>
<dbReference type="Proteomes" id="UP000614601">
    <property type="component" value="Unassembled WGS sequence"/>
</dbReference>
<dbReference type="AlphaFoldDB" id="A0A811LB43"/>
<dbReference type="PANTHER" id="PTHR45624">
    <property type="entry name" value="MITOCHONDRIAL BASIC AMINO ACIDS TRANSPORTER-RELATED"/>
    <property type="match status" value="1"/>
</dbReference>
<evidence type="ECO:0000313" key="11">
    <source>
        <dbReference type="EMBL" id="CAD5224394.1"/>
    </source>
</evidence>
<dbReference type="SUPFAM" id="SSF103506">
    <property type="entry name" value="Mitochondrial carrier"/>
    <property type="match status" value="1"/>
</dbReference>
<evidence type="ECO:0000256" key="2">
    <source>
        <dbReference type="ARBA" id="ARBA00006375"/>
    </source>
</evidence>
<keyword evidence="7" id="KW-0496">Mitochondrion</keyword>
<dbReference type="InterPro" id="IPR023395">
    <property type="entry name" value="MCP_dom_sf"/>
</dbReference>
<evidence type="ECO:0000256" key="6">
    <source>
        <dbReference type="ARBA" id="ARBA00022989"/>
    </source>
</evidence>
<evidence type="ECO:0000256" key="4">
    <source>
        <dbReference type="ARBA" id="ARBA00022692"/>
    </source>
</evidence>
<gene>
    <name evidence="11" type="ORF">BOKJ2_LOCUS11057</name>
</gene>
<evidence type="ECO:0000313" key="12">
    <source>
        <dbReference type="Proteomes" id="UP000614601"/>
    </source>
</evidence>
<dbReference type="InterPro" id="IPR050567">
    <property type="entry name" value="Mitochondrial_Carrier"/>
</dbReference>
<dbReference type="Proteomes" id="UP000783686">
    <property type="component" value="Unassembled WGS sequence"/>
</dbReference>
<evidence type="ECO:0000256" key="3">
    <source>
        <dbReference type="ARBA" id="ARBA00022448"/>
    </source>
</evidence>
<evidence type="ECO:0000256" key="1">
    <source>
        <dbReference type="ARBA" id="ARBA00004225"/>
    </source>
</evidence>
<dbReference type="Pfam" id="PF00153">
    <property type="entry name" value="Mito_carr"/>
    <property type="match status" value="3"/>
</dbReference>
<evidence type="ECO:0008006" key="13">
    <source>
        <dbReference type="Google" id="ProtNLM"/>
    </source>
</evidence>
<dbReference type="GO" id="GO:0022857">
    <property type="term" value="F:transmembrane transporter activity"/>
    <property type="evidence" value="ECO:0007669"/>
    <property type="project" value="TreeGrafter"/>
</dbReference>
<comment type="subcellular location">
    <subcellularLocation>
        <location evidence="1">Mitochondrion membrane</location>
        <topology evidence="1">Multi-pass membrane protein</topology>
    </subcellularLocation>
</comment>
<keyword evidence="3 10" id="KW-0813">Transport</keyword>
<name>A0A811LB43_9BILA</name>
<organism evidence="11 12">
    <name type="scientific">Bursaphelenchus okinawaensis</name>
    <dbReference type="NCBI Taxonomy" id="465554"/>
    <lineage>
        <taxon>Eukaryota</taxon>
        <taxon>Metazoa</taxon>
        <taxon>Ecdysozoa</taxon>
        <taxon>Nematoda</taxon>
        <taxon>Chromadorea</taxon>
        <taxon>Rhabditida</taxon>
        <taxon>Tylenchina</taxon>
        <taxon>Tylenchomorpha</taxon>
        <taxon>Aphelenchoidea</taxon>
        <taxon>Aphelenchoididae</taxon>
        <taxon>Bursaphelenchus</taxon>
    </lineage>
</organism>
<dbReference type="Gene3D" id="1.50.40.10">
    <property type="entry name" value="Mitochondrial carrier domain"/>
    <property type="match status" value="2"/>
</dbReference>
<keyword evidence="6" id="KW-1133">Transmembrane helix</keyword>
<evidence type="ECO:0000256" key="9">
    <source>
        <dbReference type="PROSITE-ProRule" id="PRU00282"/>
    </source>
</evidence>
<evidence type="ECO:0000256" key="10">
    <source>
        <dbReference type="RuleBase" id="RU000488"/>
    </source>
</evidence>
<dbReference type="GO" id="GO:0031966">
    <property type="term" value="C:mitochondrial membrane"/>
    <property type="evidence" value="ECO:0007669"/>
    <property type="project" value="UniProtKB-SubCell"/>
</dbReference>
<dbReference type="InterPro" id="IPR018108">
    <property type="entry name" value="MCP_transmembrane"/>
</dbReference>
<dbReference type="PROSITE" id="PS50920">
    <property type="entry name" value="SOLCAR"/>
    <property type="match status" value="2"/>
</dbReference>
<feature type="repeat" description="Solcar" evidence="9">
    <location>
        <begin position="1"/>
        <end position="74"/>
    </location>
</feature>
<dbReference type="EMBL" id="CAJFDH010000005">
    <property type="protein sequence ID" value="CAD5224394.1"/>
    <property type="molecule type" value="Genomic_DNA"/>
</dbReference>
<keyword evidence="4 9" id="KW-0812">Transmembrane</keyword>
<evidence type="ECO:0000256" key="5">
    <source>
        <dbReference type="ARBA" id="ARBA00022737"/>
    </source>
</evidence>
<proteinExistence type="inferred from homology"/>
<dbReference type="EMBL" id="CAJFCW020000005">
    <property type="protein sequence ID" value="CAG9119840.1"/>
    <property type="molecule type" value="Genomic_DNA"/>
</dbReference>
<reference evidence="11" key="1">
    <citation type="submission" date="2020-09" db="EMBL/GenBank/DDBJ databases">
        <authorList>
            <person name="Kikuchi T."/>
        </authorList>
    </citation>
    <scope>NUCLEOTIDE SEQUENCE</scope>
    <source>
        <strain evidence="11">SH1</strain>
    </source>
</reference>
<dbReference type="OrthoDB" id="193856at2759"/>
<comment type="caution">
    <text evidence="11">The sequence shown here is derived from an EMBL/GenBank/DDBJ whole genome shotgun (WGS) entry which is preliminary data.</text>
</comment>
<keyword evidence="5" id="KW-0677">Repeat</keyword>
<feature type="repeat" description="Solcar" evidence="9">
    <location>
        <begin position="148"/>
        <end position="230"/>
    </location>
</feature>
<sequence length="236" mass="26052">MIELASGGLGGSAGILLGYPLDTVKANIQTGHKIRWHNSSFKIRSLYRGMTLPLGSAAFLNALMFGGYEGALRYAGYDDKQHVPMTTVVYQNKEGPLKCTKDIVRLHGFRGFYAGGKVMALRDLIGYAFYIPVYEATKKLVHNYCNFGTVLQQILSGGISGSLAWLVICPLELIKNRTQCDPKLTTVSVVHNVLKTSGVRGFFKGGLILTLRAFPVNAITFLVYEHTLQQFKQNKQ</sequence>
<comment type="similarity">
    <text evidence="2 10">Belongs to the mitochondrial carrier (TC 2.A.29) family.</text>
</comment>
<evidence type="ECO:0000256" key="8">
    <source>
        <dbReference type="ARBA" id="ARBA00023136"/>
    </source>
</evidence>
<accession>A0A811LB43</accession>
<protein>
    <recommendedName>
        <fullName evidence="13">Mitochondrial carrier protein</fullName>
    </recommendedName>
</protein>